<dbReference type="PROSITE" id="PS00061">
    <property type="entry name" value="ADH_SHORT"/>
    <property type="match status" value="1"/>
</dbReference>
<dbReference type="GO" id="GO:0016491">
    <property type="term" value="F:oxidoreductase activity"/>
    <property type="evidence" value="ECO:0007669"/>
    <property type="project" value="UniProtKB-KW"/>
</dbReference>
<dbReference type="WBParaSite" id="GPLIN_000105500">
    <property type="protein sequence ID" value="GPLIN_000105500"/>
    <property type="gene ID" value="GPLIN_000105500"/>
</dbReference>
<name>A0A183BKC5_GLOPA</name>
<feature type="signal peptide" evidence="3">
    <location>
        <begin position="1"/>
        <end position="22"/>
    </location>
</feature>
<keyword evidence="2" id="KW-1133">Transmembrane helix</keyword>
<feature type="chain" id="PRO_5008146256" evidence="3">
    <location>
        <begin position="23"/>
        <end position="417"/>
    </location>
</feature>
<dbReference type="AlphaFoldDB" id="A0A183BKC5"/>
<dbReference type="InterPro" id="IPR002347">
    <property type="entry name" value="SDR_fam"/>
</dbReference>
<dbReference type="Pfam" id="PF00106">
    <property type="entry name" value="adh_short"/>
    <property type="match status" value="1"/>
</dbReference>
<reference evidence="4" key="1">
    <citation type="submission" date="2013-12" db="EMBL/GenBank/DDBJ databases">
        <authorList>
            <person name="Aslett M."/>
        </authorList>
    </citation>
    <scope>NUCLEOTIDE SEQUENCE [LARGE SCALE GENOMIC DNA]</scope>
    <source>
        <strain evidence="4">Lindley</strain>
    </source>
</reference>
<keyword evidence="1" id="KW-0560">Oxidoreductase</keyword>
<keyword evidence="2" id="KW-0812">Transmembrane</keyword>
<dbReference type="PANTHER" id="PTHR43313:SF1">
    <property type="entry name" value="3BETA-HYDROXYSTEROID DEHYDROGENASE DHS-16"/>
    <property type="match status" value="1"/>
</dbReference>
<accession>A0A183BKC5</accession>
<protein>
    <submittedName>
        <fullName evidence="5">3-ketodihydrosphingosine reductase</fullName>
    </submittedName>
</protein>
<evidence type="ECO:0000313" key="4">
    <source>
        <dbReference type="Proteomes" id="UP000050741"/>
    </source>
</evidence>
<evidence type="ECO:0000313" key="5">
    <source>
        <dbReference type="WBParaSite" id="GPLIN_000105500"/>
    </source>
</evidence>
<dbReference type="PANTHER" id="PTHR43313">
    <property type="entry name" value="SHORT-CHAIN DEHYDROGENASE/REDUCTASE FAMILY 9C"/>
    <property type="match status" value="1"/>
</dbReference>
<reference evidence="4" key="2">
    <citation type="submission" date="2014-05" db="EMBL/GenBank/DDBJ databases">
        <title>The genome and life-stage specific transcriptomes of Globodera pallida elucidate key aspects of plant parasitism by a cyst nematode.</title>
        <authorList>
            <person name="Cotton J.A."/>
            <person name="Lilley C.J."/>
            <person name="Jones L.M."/>
            <person name="Kikuchi T."/>
            <person name="Reid A.J."/>
            <person name="Thorpe P."/>
            <person name="Tsai I.J."/>
            <person name="Beasley H."/>
            <person name="Blok V."/>
            <person name="Cock P.J.A."/>
            <person name="Van den Akker S.E."/>
            <person name="Holroyd N."/>
            <person name="Hunt M."/>
            <person name="Mantelin S."/>
            <person name="Naghra H."/>
            <person name="Pain A."/>
            <person name="Palomares-Rius J.E."/>
            <person name="Zarowiecki M."/>
            <person name="Berriman M."/>
            <person name="Jones J.T."/>
            <person name="Urwin P.E."/>
        </authorList>
    </citation>
    <scope>NUCLEOTIDE SEQUENCE [LARGE SCALE GENOMIC DNA]</scope>
    <source>
        <strain evidence="4">Lindley</strain>
    </source>
</reference>
<keyword evidence="4" id="KW-1185">Reference proteome</keyword>
<dbReference type="InterPro" id="IPR036291">
    <property type="entry name" value="NAD(P)-bd_dom_sf"/>
</dbReference>
<evidence type="ECO:0000256" key="2">
    <source>
        <dbReference type="SAM" id="Phobius"/>
    </source>
</evidence>
<keyword evidence="2" id="KW-0472">Membrane</keyword>
<dbReference type="Gene3D" id="3.40.50.720">
    <property type="entry name" value="NAD(P)-binding Rossmann-like Domain"/>
    <property type="match status" value="1"/>
</dbReference>
<reference evidence="5" key="3">
    <citation type="submission" date="2016-06" db="UniProtKB">
        <authorList>
            <consortium name="WormBaseParasite"/>
        </authorList>
    </citation>
    <scope>IDENTIFICATION</scope>
</reference>
<evidence type="ECO:0000256" key="3">
    <source>
        <dbReference type="SAM" id="SignalP"/>
    </source>
</evidence>
<dbReference type="GO" id="GO:0008202">
    <property type="term" value="P:steroid metabolic process"/>
    <property type="evidence" value="ECO:0007669"/>
    <property type="project" value="TreeGrafter"/>
</dbReference>
<dbReference type="InterPro" id="IPR020904">
    <property type="entry name" value="Sc_DH/Rdtase_CS"/>
</dbReference>
<feature type="transmembrane region" description="Helical" evidence="2">
    <location>
        <begin position="343"/>
        <end position="360"/>
    </location>
</feature>
<dbReference type="SUPFAM" id="SSF51735">
    <property type="entry name" value="NAD(P)-binding Rossmann-fold domains"/>
    <property type="match status" value="1"/>
</dbReference>
<evidence type="ECO:0000256" key="1">
    <source>
        <dbReference type="ARBA" id="ARBA00023002"/>
    </source>
</evidence>
<proteinExistence type="predicted"/>
<dbReference type="Proteomes" id="UP000050741">
    <property type="component" value="Unassembled WGS sequence"/>
</dbReference>
<keyword evidence="3" id="KW-0732">Signal</keyword>
<sequence>MAYSLAVYALVLYVCWQLLKYAVEVMFPPNLRGRCVVCIGSTTGFGHEFVLRCAQEGMTVFAGCNSPKGVQMLKEKCANLPGIVHPFNIDLASKESIEKAFEFVSERLPPGAGIHCVMNNAGVVRMGSDDWLTVEDYEYVFRVNLFGLIHLTKKFKEHVKLAKGRIVFCSSICGRFAFPLYGPYNVSKFAMEAYCDTIRRELAPFGVHVAIVEPGYFRTPMTTPENVPSSFERSYRQAPAHIREQYGEDFLQKIKKIAHDHLSSPANSPHVEWVVDVYFHAATAHFPKKRYVVGLDANLVVMPIARLPAEVQDFLLWIVGLLQGQPNLVTILTPAAQWRRYDLFRIVGAIVLLIFIIYTVHRLNAQNEKMNEMQLKMAESLKFVQAVVGAELGIGNFSMAAHEEEEQTKLEELKNLN</sequence>
<dbReference type="PRINTS" id="PR00081">
    <property type="entry name" value="GDHRDH"/>
</dbReference>
<organism evidence="4 5">
    <name type="scientific">Globodera pallida</name>
    <name type="common">Potato cyst nematode worm</name>
    <name type="synonym">Heterodera pallida</name>
    <dbReference type="NCBI Taxonomy" id="36090"/>
    <lineage>
        <taxon>Eukaryota</taxon>
        <taxon>Metazoa</taxon>
        <taxon>Ecdysozoa</taxon>
        <taxon>Nematoda</taxon>
        <taxon>Chromadorea</taxon>
        <taxon>Rhabditida</taxon>
        <taxon>Tylenchina</taxon>
        <taxon>Tylenchomorpha</taxon>
        <taxon>Tylenchoidea</taxon>
        <taxon>Heteroderidae</taxon>
        <taxon>Heteroderinae</taxon>
        <taxon>Globodera</taxon>
    </lineage>
</organism>